<dbReference type="EMBL" id="JARHTQ010000007">
    <property type="protein sequence ID" value="MDF2256826.1"/>
    <property type="molecule type" value="Genomic_DNA"/>
</dbReference>
<evidence type="ECO:0000256" key="1">
    <source>
        <dbReference type="SAM" id="MobiDB-lite"/>
    </source>
</evidence>
<evidence type="ECO:0008006" key="4">
    <source>
        <dbReference type="Google" id="ProtNLM"/>
    </source>
</evidence>
<proteinExistence type="predicted"/>
<keyword evidence="3" id="KW-1185">Reference proteome</keyword>
<feature type="region of interest" description="Disordered" evidence="1">
    <location>
        <begin position="1"/>
        <end position="41"/>
    </location>
</feature>
<dbReference type="RefSeq" id="WP_275813697.1">
    <property type="nucleotide sequence ID" value="NZ_BAAANM010000001.1"/>
</dbReference>
<evidence type="ECO:0000313" key="3">
    <source>
        <dbReference type="Proteomes" id="UP001220022"/>
    </source>
</evidence>
<accession>A0ABT5YZ04</accession>
<reference evidence="2 3" key="1">
    <citation type="submission" date="2023-03" db="EMBL/GenBank/DDBJ databases">
        <title>Draft genome sequence of type strain Streptomyces ferralitis JCM 14344.</title>
        <authorList>
            <person name="Klaysubun C."/>
            <person name="Duangmal K."/>
        </authorList>
    </citation>
    <scope>NUCLEOTIDE SEQUENCE [LARGE SCALE GENOMIC DNA]</scope>
    <source>
        <strain evidence="2 3">JCM 14344</strain>
    </source>
</reference>
<feature type="compositionally biased region" description="Basic and acidic residues" evidence="1">
    <location>
        <begin position="1"/>
        <end position="17"/>
    </location>
</feature>
<comment type="caution">
    <text evidence="2">The sequence shown here is derived from an EMBL/GenBank/DDBJ whole genome shotgun (WGS) entry which is preliminary data.</text>
</comment>
<protein>
    <recommendedName>
        <fullName evidence="4">Integrase catalytic domain-containing protein</fullName>
    </recommendedName>
</protein>
<organism evidence="2 3">
    <name type="scientific">Streptantibioticus ferralitis</name>
    <dbReference type="NCBI Taxonomy" id="236510"/>
    <lineage>
        <taxon>Bacteria</taxon>
        <taxon>Bacillati</taxon>
        <taxon>Actinomycetota</taxon>
        <taxon>Actinomycetes</taxon>
        <taxon>Kitasatosporales</taxon>
        <taxon>Streptomycetaceae</taxon>
        <taxon>Streptantibioticus</taxon>
    </lineage>
</organism>
<gene>
    <name evidence="2" type="ORF">P2L57_14175</name>
</gene>
<sequence>MNERHLRAVLDTHTDHYNRHRPTNPSTNDLPKPRSLARQPS</sequence>
<dbReference type="Proteomes" id="UP001220022">
    <property type="component" value="Unassembled WGS sequence"/>
</dbReference>
<name>A0ABT5YZ04_9ACTN</name>
<evidence type="ECO:0000313" key="2">
    <source>
        <dbReference type="EMBL" id="MDF2256826.1"/>
    </source>
</evidence>